<dbReference type="OrthoDB" id="185601at2"/>
<gene>
    <name evidence="3" type="ORF">SAMN02745973_00751</name>
</gene>
<dbReference type="PANTHER" id="PTHR45138:SF9">
    <property type="entry name" value="DIGUANYLATE CYCLASE DGCM-RELATED"/>
    <property type="match status" value="1"/>
</dbReference>
<dbReference type="InterPro" id="IPR000160">
    <property type="entry name" value="GGDEF_dom"/>
</dbReference>
<dbReference type="Pfam" id="PF00990">
    <property type="entry name" value="GGDEF"/>
    <property type="match status" value="1"/>
</dbReference>
<dbReference type="InterPro" id="IPR043128">
    <property type="entry name" value="Rev_trsase/Diguanyl_cyclase"/>
</dbReference>
<proteinExistence type="predicted"/>
<organism evidence="3 4">
    <name type="scientific">Garciella nitratireducens DSM 15102</name>
    <dbReference type="NCBI Taxonomy" id="1121911"/>
    <lineage>
        <taxon>Bacteria</taxon>
        <taxon>Bacillati</taxon>
        <taxon>Bacillota</taxon>
        <taxon>Clostridia</taxon>
        <taxon>Eubacteriales</taxon>
        <taxon>Eubacteriaceae</taxon>
        <taxon>Garciella</taxon>
    </lineage>
</organism>
<dbReference type="PROSITE" id="PS50887">
    <property type="entry name" value="GGDEF"/>
    <property type="match status" value="1"/>
</dbReference>
<dbReference type="Gene3D" id="3.30.70.270">
    <property type="match status" value="1"/>
</dbReference>
<dbReference type="GO" id="GO:0005886">
    <property type="term" value="C:plasma membrane"/>
    <property type="evidence" value="ECO:0007669"/>
    <property type="project" value="TreeGrafter"/>
</dbReference>
<dbReference type="RefSeq" id="WP_087678174.1">
    <property type="nucleotide sequence ID" value="NZ_FUWV01000003.1"/>
</dbReference>
<evidence type="ECO:0000313" key="4">
    <source>
        <dbReference type="Proteomes" id="UP000196365"/>
    </source>
</evidence>
<dbReference type="CDD" id="cd01949">
    <property type="entry name" value="GGDEF"/>
    <property type="match status" value="1"/>
</dbReference>
<dbReference type="Proteomes" id="UP000196365">
    <property type="component" value="Unassembled WGS sequence"/>
</dbReference>
<evidence type="ECO:0000259" key="2">
    <source>
        <dbReference type="PROSITE" id="PS50887"/>
    </source>
</evidence>
<evidence type="ECO:0000256" key="1">
    <source>
        <dbReference type="SAM" id="MobiDB-lite"/>
    </source>
</evidence>
<dbReference type="SUPFAM" id="SSF55073">
    <property type="entry name" value="Nucleotide cyclase"/>
    <property type="match status" value="1"/>
</dbReference>
<dbReference type="GO" id="GO:1902201">
    <property type="term" value="P:negative regulation of bacterial-type flagellum-dependent cell motility"/>
    <property type="evidence" value="ECO:0007669"/>
    <property type="project" value="TreeGrafter"/>
</dbReference>
<dbReference type="PANTHER" id="PTHR45138">
    <property type="entry name" value="REGULATORY COMPONENTS OF SENSORY TRANSDUCTION SYSTEM"/>
    <property type="match status" value="1"/>
</dbReference>
<accession>A0A1T4KZR5</accession>
<feature type="domain" description="GGDEF" evidence="2">
    <location>
        <begin position="119"/>
        <end position="248"/>
    </location>
</feature>
<dbReference type="EMBL" id="FUWV01000003">
    <property type="protein sequence ID" value="SJZ47851.1"/>
    <property type="molecule type" value="Genomic_DNA"/>
</dbReference>
<sequence>MNKKNAKIRQIIRIIINNKKKIVYSSIHHKKAYNLLVRLDVLNKLPKDFCIQYHHKNYWVIIDQFYIADQKYYIVIIDLSDFKCSRCNKVFIDLLTGLYNRNYWEQINNSSIYNYFDIQNIFLGLIDIDNLKEINDTLGHIAGDRAIKIVGRAIQKSIRKEDIGIRYGGDEFLILFFNQKQKETEKAIQRIREEIKRIAKTQQMEIQISVGTASYDSFQNIEDTIKMADKELYKEKRKKKKRKNNNESKKMKNKKSMR</sequence>
<name>A0A1T4KZR5_9FIRM</name>
<reference evidence="3 4" key="1">
    <citation type="submission" date="2017-02" db="EMBL/GenBank/DDBJ databases">
        <authorList>
            <person name="Peterson S.W."/>
        </authorList>
    </citation>
    <scope>NUCLEOTIDE SEQUENCE [LARGE SCALE GENOMIC DNA]</scope>
    <source>
        <strain evidence="3 4">DSM 15102</strain>
    </source>
</reference>
<dbReference type="SMART" id="SM00267">
    <property type="entry name" value="GGDEF"/>
    <property type="match status" value="1"/>
</dbReference>
<feature type="region of interest" description="Disordered" evidence="1">
    <location>
        <begin position="232"/>
        <end position="258"/>
    </location>
</feature>
<dbReference type="GO" id="GO:0052621">
    <property type="term" value="F:diguanylate cyclase activity"/>
    <property type="evidence" value="ECO:0007669"/>
    <property type="project" value="TreeGrafter"/>
</dbReference>
<dbReference type="AlphaFoldDB" id="A0A1T4KZR5"/>
<dbReference type="InterPro" id="IPR029787">
    <property type="entry name" value="Nucleotide_cyclase"/>
</dbReference>
<protein>
    <submittedName>
        <fullName evidence="3">Diguanylate cyclase (GGDEF) domain-containing protein</fullName>
    </submittedName>
</protein>
<dbReference type="InterPro" id="IPR050469">
    <property type="entry name" value="Diguanylate_Cyclase"/>
</dbReference>
<evidence type="ECO:0000313" key="3">
    <source>
        <dbReference type="EMBL" id="SJZ47851.1"/>
    </source>
</evidence>
<dbReference type="GO" id="GO:0043709">
    <property type="term" value="P:cell adhesion involved in single-species biofilm formation"/>
    <property type="evidence" value="ECO:0007669"/>
    <property type="project" value="TreeGrafter"/>
</dbReference>
<keyword evidence="4" id="KW-1185">Reference proteome</keyword>
<dbReference type="NCBIfam" id="TIGR00254">
    <property type="entry name" value="GGDEF"/>
    <property type="match status" value="1"/>
</dbReference>